<dbReference type="Proteomes" id="UP001196843">
    <property type="component" value="Unassembled WGS sequence"/>
</dbReference>
<accession>A0ABS7HN85</accession>
<comment type="caution">
    <text evidence="2">The sequence shown here is derived from an EMBL/GenBank/DDBJ whole genome shotgun (WGS) entry which is preliminary data.</text>
</comment>
<dbReference type="EMBL" id="JAEUAW010000007">
    <property type="protein sequence ID" value="MBW9094138.1"/>
    <property type="molecule type" value="Genomic_DNA"/>
</dbReference>
<feature type="compositionally biased region" description="Low complexity" evidence="1">
    <location>
        <begin position="141"/>
        <end position="161"/>
    </location>
</feature>
<evidence type="ECO:0000313" key="2">
    <source>
        <dbReference type="EMBL" id="MBW9094138.1"/>
    </source>
</evidence>
<reference evidence="2 3" key="1">
    <citation type="journal article" date="2021" name="MBio">
        <title>Poor Competitiveness of Bradyrhizobium in Pigeon Pea Root Colonization in Indian Soils.</title>
        <authorList>
            <person name="Chalasani D."/>
            <person name="Basu A."/>
            <person name="Pullabhotla S.V.S.R.N."/>
            <person name="Jorrin B."/>
            <person name="Neal A.L."/>
            <person name="Poole P.S."/>
            <person name="Podile A.R."/>
            <person name="Tkacz A."/>
        </authorList>
    </citation>
    <scope>NUCLEOTIDE SEQUENCE [LARGE SCALE GENOMIC DNA]</scope>
    <source>
        <strain evidence="2 3">HU14</strain>
    </source>
</reference>
<evidence type="ECO:0000256" key="1">
    <source>
        <dbReference type="SAM" id="MobiDB-lite"/>
    </source>
</evidence>
<feature type="region of interest" description="Disordered" evidence="1">
    <location>
        <begin position="141"/>
        <end position="170"/>
    </location>
</feature>
<protein>
    <submittedName>
        <fullName evidence="2">Uncharacterized protein</fullName>
    </submittedName>
</protein>
<dbReference type="RefSeq" id="WP_220300858.1">
    <property type="nucleotide sequence ID" value="NZ_JAEUAW010000007.1"/>
</dbReference>
<proteinExistence type="predicted"/>
<name>A0ABS7HN85_9MICO</name>
<sequence length="170" mass="17817">MPPLLVFVNPNLEDLMSAASTSVPATANAVRTDLAEAVGASRTSREEAERALRLAVAVRSRAAEALERTARRAGVDEDERARLRGEYAAAARVVAERQAALDAAREFERAATVVADAFEAEASAASPLAAALLELIGSQAGRAGARGRTPRTSTRRTAPARLGATRPRTA</sequence>
<gene>
    <name evidence="2" type="ORF">JNB62_10630</name>
</gene>
<evidence type="ECO:0000313" key="3">
    <source>
        <dbReference type="Proteomes" id="UP001196843"/>
    </source>
</evidence>
<organism evidence="2 3">
    <name type="scientific">Microbacterium jejuense</name>
    <dbReference type="NCBI Taxonomy" id="1263637"/>
    <lineage>
        <taxon>Bacteria</taxon>
        <taxon>Bacillati</taxon>
        <taxon>Actinomycetota</taxon>
        <taxon>Actinomycetes</taxon>
        <taxon>Micrococcales</taxon>
        <taxon>Microbacteriaceae</taxon>
        <taxon>Microbacterium</taxon>
    </lineage>
</organism>
<keyword evidence="3" id="KW-1185">Reference proteome</keyword>